<feature type="region of interest" description="Disordered" evidence="2">
    <location>
        <begin position="171"/>
        <end position="193"/>
    </location>
</feature>
<dbReference type="Gene3D" id="3.60.10.10">
    <property type="entry name" value="Endonuclease/exonuclease/phosphatase"/>
    <property type="match status" value="1"/>
</dbReference>
<protein>
    <recommendedName>
        <fullName evidence="5">Endonuclease/exonuclease/phosphatase domain-containing protein</fullName>
    </recommendedName>
</protein>
<dbReference type="SUPFAM" id="SSF56219">
    <property type="entry name" value="DNase I-like"/>
    <property type="match status" value="1"/>
</dbReference>
<evidence type="ECO:0008006" key="5">
    <source>
        <dbReference type="Google" id="ProtNLM"/>
    </source>
</evidence>
<evidence type="ECO:0000256" key="1">
    <source>
        <dbReference type="SAM" id="Coils"/>
    </source>
</evidence>
<dbReference type="OrthoDB" id="415068at2759"/>
<dbReference type="STRING" id="763407.A0A163CVH8"/>
<evidence type="ECO:0000256" key="2">
    <source>
        <dbReference type="SAM" id="MobiDB-lite"/>
    </source>
</evidence>
<dbReference type="AlphaFoldDB" id="A0A163CVH8"/>
<feature type="coiled-coil region" evidence="1">
    <location>
        <begin position="99"/>
        <end position="126"/>
    </location>
</feature>
<name>A0A163CVH8_PHYB8</name>
<dbReference type="VEuPathDB" id="FungiDB:PHYBLDRAFT_175634"/>
<dbReference type="InParanoid" id="A0A163CVH8"/>
<dbReference type="EMBL" id="KV441007">
    <property type="protein sequence ID" value="OAD65890.1"/>
    <property type="molecule type" value="Genomic_DNA"/>
</dbReference>
<organism evidence="3 4">
    <name type="scientific">Phycomyces blakesleeanus (strain ATCC 8743b / DSM 1359 / FGSC 10004 / NBRC 33097 / NRRL 1555)</name>
    <dbReference type="NCBI Taxonomy" id="763407"/>
    <lineage>
        <taxon>Eukaryota</taxon>
        <taxon>Fungi</taxon>
        <taxon>Fungi incertae sedis</taxon>
        <taxon>Mucoromycota</taxon>
        <taxon>Mucoromycotina</taxon>
        <taxon>Mucoromycetes</taxon>
        <taxon>Mucorales</taxon>
        <taxon>Phycomycetaceae</taxon>
        <taxon>Phycomyces</taxon>
    </lineage>
</organism>
<gene>
    <name evidence="3" type="ORF">PHYBLDRAFT_175634</name>
</gene>
<dbReference type="GeneID" id="28998439"/>
<reference evidence="4" key="1">
    <citation type="submission" date="2015-06" db="EMBL/GenBank/DDBJ databases">
        <title>Expansion of signal transduction pathways in fungi by whole-genome duplication.</title>
        <authorList>
            <consortium name="DOE Joint Genome Institute"/>
            <person name="Corrochano L.M."/>
            <person name="Kuo A."/>
            <person name="Marcet-Houben M."/>
            <person name="Polaino S."/>
            <person name="Salamov A."/>
            <person name="Villalobos J.M."/>
            <person name="Alvarez M.I."/>
            <person name="Avalos J."/>
            <person name="Benito E.P."/>
            <person name="Benoit I."/>
            <person name="Burger G."/>
            <person name="Camino L.P."/>
            <person name="Canovas D."/>
            <person name="Cerda-Olmedo E."/>
            <person name="Cheng J.-F."/>
            <person name="Dominguez A."/>
            <person name="Elias M."/>
            <person name="Eslava A.P."/>
            <person name="Glaser F."/>
            <person name="Grimwood J."/>
            <person name="Gutierrez G."/>
            <person name="Heitman J."/>
            <person name="Henrissat B."/>
            <person name="Iturriaga E.A."/>
            <person name="Lang B.F."/>
            <person name="Lavin J.L."/>
            <person name="Lee S."/>
            <person name="Li W."/>
            <person name="Lindquist E."/>
            <person name="Lopez-Garcia S."/>
            <person name="Luque E.M."/>
            <person name="Marcos A.T."/>
            <person name="Martin J."/>
            <person name="McCluskey K."/>
            <person name="Medina H.R."/>
            <person name="Miralles-Duran A."/>
            <person name="Miyazaki A."/>
            <person name="Munoz-Torres E."/>
            <person name="Oguiza J.A."/>
            <person name="Ohm R."/>
            <person name="Olmedo M."/>
            <person name="Orejas M."/>
            <person name="Ortiz-Castellanos L."/>
            <person name="Pisabarro A.G."/>
            <person name="Rodriguez-Romero J."/>
            <person name="Ruiz-Herrera J."/>
            <person name="Ruiz-Vazquez R."/>
            <person name="Sanz C."/>
            <person name="Schackwitz W."/>
            <person name="Schmutz J."/>
            <person name="Shahriari M."/>
            <person name="Shelest E."/>
            <person name="Silva-Franco F."/>
            <person name="Soanes D."/>
            <person name="Syed K."/>
            <person name="Tagua V.G."/>
            <person name="Talbot N.J."/>
            <person name="Thon M."/>
            <person name="De vries R.P."/>
            <person name="Wiebenga A."/>
            <person name="Yadav J.S."/>
            <person name="Braun E.L."/>
            <person name="Baker S."/>
            <person name="Garre V."/>
            <person name="Horwitz B."/>
            <person name="Torres-Martinez S."/>
            <person name="Idnurm A."/>
            <person name="Herrera-Estrella A."/>
            <person name="Gabaldon T."/>
            <person name="Grigoriev I.V."/>
        </authorList>
    </citation>
    <scope>NUCLEOTIDE SEQUENCE [LARGE SCALE GENOMIC DNA]</scope>
    <source>
        <strain evidence="4">NRRL 1555(-)</strain>
    </source>
</reference>
<evidence type="ECO:0000313" key="4">
    <source>
        <dbReference type="Proteomes" id="UP000077315"/>
    </source>
</evidence>
<dbReference type="Proteomes" id="UP000077315">
    <property type="component" value="Unassembled WGS sequence"/>
</dbReference>
<proteinExistence type="predicted"/>
<keyword evidence="4" id="KW-1185">Reference proteome</keyword>
<evidence type="ECO:0000313" key="3">
    <source>
        <dbReference type="EMBL" id="OAD65890.1"/>
    </source>
</evidence>
<accession>A0A163CVH8</accession>
<keyword evidence="1" id="KW-0175">Coiled coil</keyword>
<sequence length="1191" mass="135071">MPRAQEQSIPYTIFKFAATEIETPATSPETNLLPEPQILAKRNKAQTLAIQKQKRAVSTQSMINKNCANLVEGGFTYNRDEAMTLAEDQQERAAFKATIADLTGKLEKLAADYQSVMEKLNNLLAKHDASTTRATFAPTGKDLLMASKHAPKTLMNDDSSNNCTQCANCNPVTDNSNNNNKSSNITTDSTATPTQTSYAMQAKKGIDAKQAKQNVQVRRVQRQRLLQKPTGPSAYEFVYLPAKRYIKYQEMRKILSSFKIPTSRILDIQFPARGTVALLINRESRKELITLLGKAKVTPLYNFDPTTTNVIADPKLKEESIEVRARKAQALFDARLVKVCLRMPTYLGHSIIQYFSSPKAVNPPKRQSPQLMNRLKISLFNANGLRPKLVNVIDACETNDIDILFVTETFLPESAPALQCPWTQIHNFAIPMTSPKPMDGISLLIRPDFSHHVHPLPIINPHVVSCRIDPYTIHCVYLPPRLTSSECQERLELLSINNFTIVCGNFNARLHHTTGDTRGGPRSEIMANWISKEQFHDMQMKIHDELALDSDHHLCELFFQPVFIPQLLTENSVCQLCKLQRLEIEEVYKKYQRRFEVDSETSILCPVVLEAYSERLNEMIYKALDDSVGQASPRPKVWKNFWNAELKHLADRRQELYHWLRWVGNDFERIKAHAEYVAANQDLRTAVQAPSEMVSTLKRMKIQQRSPISLTSPEGPLTAANNMIDHIENVFGGPMEIRTKPEVTPLEREVPWDVDQVKEAIRHLPRWKAPAIDHIRAEMLKPLVSTLGPLLHMLFKLCWRCQGIDRADMFLKSQQKACAAMHKLSSSGVHMNGFGLPAALRAYLIFICPILEYGLAIVPASWSDVQILQKAQNICLRTYIRRPNATMRVVYIAALAALPNLFTRSHALQAKFLRRAEKLPSEPLIKALITQLDLSKEKTTWGELRHSVLWKKTQLLKEHQPQLKDPLKEAYVLLCQKEIDMKLASVNHLVTVARGLCKPVWDPVLLLPCTRSERRCLIKWRIAWLPPTPSVECQCGTIKGLSNCLLRGAIGDRACLPCYVLLIKPPHSINCQKKKLMVKSSSTLQQNSVPQNQPVPTASHRPPKNLFLVICSTIFSPKFPPFLVNPLHLCPPEIVPRRTDLVWYRCVFWIYKWIVQVSKRNPSLEFLSLLKSVPNSGALSSGSQYAKMRKA</sequence>
<dbReference type="RefSeq" id="XP_018283930.1">
    <property type="nucleotide sequence ID" value="XM_018437533.1"/>
</dbReference>
<dbReference type="InterPro" id="IPR036691">
    <property type="entry name" value="Endo/exonu/phosph_ase_sf"/>
</dbReference>